<evidence type="ECO:0000256" key="1">
    <source>
        <dbReference type="SAM" id="MobiDB-lite"/>
    </source>
</evidence>
<dbReference type="EMBL" id="JABWDY010003168">
    <property type="protein sequence ID" value="KAF5206129.1"/>
    <property type="molecule type" value="Genomic_DNA"/>
</dbReference>
<organism evidence="2 3">
    <name type="scientific">Thalictrum thalictroides</name>
    <name type="common">Rue-anemone</name>
    <name type="synonym">Anemone thalictroides</name>
    <dbReference type="NCBI Taxonomy" id="46969"/>
    <lineage>
        <taxon>Eukaryota</taxon>
        <taxon>Viridiplantae</taxon>
        <taxon>Streptophyta</taxon>
        <taxon>Embryophyta</taxon>
        <taxon>Tracheophyta</taxon>
        <taxon>Spermatophyta</taxon>
        <taxon>Magnoliopsida</taxon>
        <taxon>Ranunculales</taxon>
        <taxon>Ranunculaceae</taxon>
        <taxon>Thalictroideae</taxon>
        <taxon>Thalictrum</taxon>
    </lineage>
</organism>
<keyword evidence="3" id="KW-1185">Reference proteome</keyword>
<feature type="compositionally biased region" description="Acidic residues" evidence="1">
    <location>
        <begin position="20"/>
        <end position="33"/>
    </location>
</feature>
<comment type="caution">
    <text evidence="2">The sequence shown here is derived from an EMBL/GenBank/DDBJ whole genome shotgun (WGS) entry which is preliminary data.</text>
</comment>
<protein>
    <submittedName>
        <fullName evidence="2">Uncharacterized protein</fullName>
    </submittedName>
</protein>
<dbReference type="Proteomes" id="UP000554482">
    <property type="component" value="Unassembled WGS sequence"/>
</dbReference>
<dbReference type="AlphaFoldDB" id="A0A7J6X914"/>
<evidence type="ECO:0000313" key="3">
    <source>
        <dbReference type="Proteomes" id="UP000554482"/>
    </source>
</evidence>
<name>A0A7J6X914_THATH</name>
<dbReference type="OrthoDB" id="1939257at2759"/>
<gene>
    <name evidence="2" type="ORF">FRX31_004284</name>
</gene>
<accession>A0A7J6X914</accession>
<dbReference type="PANTHER" id="PTHR37746:SF1">
    <property type="entry name" value="TRANSMEMBRANE PROTEIN"/>
    <property type="match status" value="1"/>
</dbReference>
<proteinExistence type="predicted"/>
<feature type="region of interest" description="Disordered" evidence="1">
    <location>
        <begin position="57"/>
        <end position="78"/>
    </location>
</feature>
<reference evidence="2 3" key="1">
    <citation type="submission" date="2020-06" db="EMBL/GenBank/DDBJ databases">
        <title>Transcriptomic and genomic resources for Thalictrum thalictroides and T. hernandezii: Facilitating candidate gene discovery in an emerging model plant lineage.</title>
        <authorList>
            <person name="Arias T."/>
            <person name="Riano-Pachon D.M."/>
            <person name="Di Stilio V.S."/>
        </authorList>
    </citation>
    <scope>NUCLEOTIDE SEQUENCE [LARGE SCALE GENOMIC DNA]</scope>
    <source>
        <strain evidence="3">cv. WT478/WT964</strain>
        <tissue evidence="2">Leaves</tissue>
    </source>
</reference>
<feature type="region of interest" description="Disordered" evidence="1">
    <location>
        <begin position="13"/>
        <end position="43"/>
    </location>
</feature>
<sequence length="131" mass="15089">MIEWNRNVRAPLEVIHEEYEGGDEEEEHDNDDESNQRQNIQEIEALGMDELVSLSLYYPESDTGSSSDDGDFPAIEGWDSPENMCFRWDQEEDDYKDGGLIEIPLDGKRCFDFQFEEENMIEIDIGAPAGM</sequence>
<dbReference type="PANTHER" id="PTHR37746">
    <property type="entry name" value="TRANSMEMBRANE PROTEIN"/>
    <property type="match status" value="1"/>
</dbReference>
<evidence type="ECO:0000313" key="2">
    <source>
        <dbReference type="EMBL" id="KAF5206129.1"/>
    </source>
</evidence>